<evidence type="ECO:0000256" key="2">
    <source>
        <dbReference type="ARBA" id="ARBA00004245"/>
    </source>
</evidence>
<dbReference type="CDD" id="cd01205">
    <property type="entry name" value="EVH1_WASP-like"/>
    <property type="match status" value="1"/>
</dbReference>
<dbReference type="RefSeq" id="XP_030760352.1">
    <property type="nucleotide sequence ID" value="XM_030904492.1"/>
</dbReference>
<dbReference type="FunFam" id="2.30.29.30:FF:000130">
    <property type="entry name" value="neural Wiskott-Aldrich syndrome protein"/>
    <property type="match status" value="1"/>
</dbReference>
<evidence type="ECO:0000256" key="3">
    <source>
        <dbReference type="ARBA" id="ARBA00022490"/>
    </source>
</evidence>
<dbReference type="InterPro" id="IPR036936">
    <property type="entry name" value="CRIB_dom_sf"/>
</dbReference>
<dbReference type="Proteomes" id="UP000504635">
    <property type="component" value="Unplaced"/>
</dbReference>
<feature type="compositionally biased region" description="Acidic residues" evidence="8">
    <location>
        <begin position="419"/>
        <end position="435"/>
    </location>
</feature>
<dbReference type="PROSITE" id="PS50108">
    <property type="entry name" value="CRIB"/>
    <property type="match status" value="1"/>
</dbReference>
<keyword evidence="12" id="KW-1185">Reference proteome</keyword>
<dbReference type="CDD" id="cd22057">
    <property type="entry name" value="WH2_WAVE"/>
    <property type="match status" value="1"/>
</dbReference>
<feature type="domain" description="WH2" evidence="11">
    <location>
        <begin position="336"/>
        <end position="353"/>
    </location>
</feature>
<feature type="region of interest" description="Disordered" evidence="8">
    <location>
        <begin position="383"/>
        <end position="435"/>
    </location>
</feature>
<dbReference type="InterPro" id="IPR011026">
    <property type="entry name" value="WAS_C"/>
</dbReference>
<evidence type="ECO:0000259" key="9">
    <source>
        <dbReference type="PROSITE" id="PS50108"/>
    </source>
</evidence>
<dbReference type="Gene3D" id="2.30.29.30">
    <property type="entry name" value="Pleckstrin-homology domain (PH domain)/Phosphotyrosine-binding domain (PTB)"/>
    <property type="match status" value="1"/>
</dbReference>
<accession>A0A6J2YA48</accession>
<dbReference type="SUPFAM" id="SSF47912">
    <property type="entry name" value="Wiscott-Aldrich syndrome protein, WASP, C-terminal domain"/>
    <property type="match status" value="1"/>
</dbReference>
<feature type="domain" description="WH2" evidence="11">
    <location>
        <begin position="364"/>
        <end position="381"/>
    </location>
</feature>
<dbReference type="PROSITE" id="PS51082">
    <property type="entry name" value="WH2"/>
    <property type="match status" value="2"/>
</dbReference>
<dbReference type="InterPro" id="IPR011993">
    <property type="entry name" value="PH-like_dom_sf"/>
</dbReference>
<evidence type="ECO:0000256" key="8">
    <source>
        <dbReference type="SAM" id="MobiDB-lite"/>
    </source>
</evidence>
<dbReference type="GO" id="GO:0005856">
    <property type="term" value="C:cytoskeleton"/>
    <property type="evidence" value="ECO:0007669"/>
    <property type="project" value="UniProtKB-SubCell"/>
</dbReference>
<evidence type="ECO:0000313" key="13">
    <source>
        <dbReference type="RefSeq" id="XP_030760352.1"/>
    </source>
</evidence>
<evidence type="ECO:0000256" key="4">
    <source>
        <dbReference type="ARBA" id="ARBA00022553"/>
    </source>
</evidence>
<feature type="compositionally biased region" description="Pro residues" evidence="8">
    <location>
        <begin position="255"/>
        <end position="278"/>
    </location>
</feature>
<proteinExistence type="predicted"/>
<dbReference type="PANTHER" id="PTHR11202">
    <property type="entry name" value="SPROUTY-RELATED, EVH1 DOMAIN-CONTAINING PROTEIN FAMILY MEMBER"/>
    <property type="match status" value="1"/>
</dbReference>
<dbReference type="InterPro" id="IPR003124">
    <property type="entry name" value="WH2_dom"/>
</dbReference>
<organism evidence="12 13">
    <name type="scientific">Sitophilus oryzae</name>
    <name type="common">Rice weevil</name>
    <name type="synonym">Curculio oryzae</name>
    <dbReference type="NCBI Taxonomy" id="7048"/>
    <lineage>
        <taxon>Eukaryota</taxon>
        <taxon>Metazoa</taxon>
        <taxon>Ecdysozoa</taxon>
        <taxon>Arthropoda</taxon>
        <taxon>Hexapoda</taxon>
        <taxon>Insecta</taxon>
        <taxon>Pterygota</taxon>
        <taxon>Neoptera</taxon>
        <taxon>Endopterygota</taxon>
        <taxon>Coleoptera</taxon>
        <taxon>Polyphaga</taxon>
        <taxon>Cucujiformia</taxon>
        <taxon>Curculionidae</taxon>
        <taxon>Dryophthorinae</taxon>
        <taxon>Sitophilus</taxon>
    </lineage>
</organism>
<evidence type="ECO:0000259" key="10">
    <source>
        <dbReference type="PROSITE" id="PS50229"/>
    </source>
</evidence>
<dbReference type="Gene3D" id="3.90.810.10">
    <property type="entry name" value="CRIB domain"/>
    <property type="match status" value="1"/>
</dbReference>
<feature type="domain" description="WH1" evidence="10">
    <location>
        <begin position="28"/>
        <end position="137"/>
    </location>
</feature>
<dbReference type="GO" id="GO:0007015">
    <property type="term" value="P:actin filament organization"/>
    <property type="evidence" value="ECO:0007669"/>
    <property type="project" value="InterPro"/>
</dbReference>
<comment type="subcellular location">
    <subcellularLocation>
        <location evidence="2">Cytoplasm</location>
        <location evidence="2">Cytoskeleton</location>
    </subcellularLocation>
    <subcellularLocation>
        <location evidence="1">Nucleus</location>
    </subcellularLocation>
</comment>
<dbReference type="PANTHER" id="PTHR11202:SF36">
    <property type="entry name" value="ACTIN NUCLEATION-PROMOTING FACTOR WASL"/>
    <property type="match status" value="1"/>
</dbReference>
<dbReference type="SUPFAM" id="SSF50729">
    <property type="entry name" value="PH domain-like"/>
    <property type="match status" value="1"/>
</dbReference>
<dbReference type="CDD" id="cd00132">
    <property type="entry name" value="CRIB"/>
    <property type="match status" value="1"/>
</dbReference>
<evidence type="ECO:0000256" key="6">
    <source>
        <dbReference type="ARBA" id="ARBA00023212"/>
    </source>
</evidence>
<dbReference type="KEGG" id="soy:115885534"/>
<feature type="compositionally biased region" description="Pro residues" evidence="8">
    <location>
        <begin position="293"/>
        <end position="319"/>
    </location>
</feature>
<feature type="region of interest" description="Disordered" evidence="8">
    <location>
        <begin position="244"/>
        <end position="336"/>
    </location>
</feature>
<feature type="domain" description="CRIB" evidence="9">
    <location>
        <begin position="184"/>
        <end position="197"/>
    </location>
</feature>
<dbReference type="SMART" id="SM00246">
    <property type="entry name" value="WH2"/>
    <property type="match status" value="2"/>
</dbReference>
<gene>
    <name evidence="13" type="primary">LOC115885534</name>
</gene>
<dbReference type="OrthoDB" id="8963340at2759"/>
<dbReference type="Pfam" id="PF00568">
    <property type="entry name" value="WH1"/>
    <property type="match status" value="1"/>
</dbReference>
<dbReference type="InParanoid" id="A0A6J2YA48"/>
<dbReference type="Gene3D" id="6.10.280.150">
    <property type="match status" value="1"/>
</dbReference>
<dbReference type="GO" id="GO:0003779">
    <property type="term" value="F:actin binding"/>
    <property type="evidence" value="ECO:0007669"/>
    <property type="project" value="InterPro"/>
</dbReference>
<protein>
    <submittedName>
        <fullName evidence="13">Neural Wiskott-Aldrich syndrome protein-like</fullName>
    </submittedName>
</protein>
<dbReference type="AlphaFoldDB" id="A0A6J2YA48"/>
<dbReference type="Pfam" id="PF00786">
    <property type="entry name" value="PBD"/>
    <property type="match status" value="1"/>
</dbReference>
<dbReference type="GeneID" id="115885534"/>
<evidence type="ECO:0000256" key="1">
    <source>
        <dbReference type="ARBA" id="ARBA00004123"/>
    </source>
</evidence>
<sequence length="435" mass="49369">MKMPPPPPENQNSSLLSTDENLQVFNLLGNKCVTLATTVVQLYTTIPPVHSQWSKKGTGVLCFVRDVNRKNYFFRLYNLKRDSMIWEHEMYNNMEYIESRPFFHMFEGEENIVAFNFANYDEARNFKNVVVKKISIRKHKEDKRARRISQSQSVRLPLQQNLDFESKQELRKEKRRRNITKADIGRPMDFIHISHVGWDPASGFDVKGDDDNLRDIFTKAGVSEKQLQNKKTRAFIYNFIQDHEGSDKGLERNPPAVPPRGPSRPPSARPAPPPPPHQRLPSNSENIPKKARPPSPPRNAGPVPPPPPPPMNIPAPPPMMDIDNAVPPPPPPALVGESELFQDIRNGTTLKPVEERIITPVEDARGDLLSEIRKGIQLKRVEDREIRPQMNSSPQNSGNDLASALAKALAERSKLIHSDDEDDETSSSSNDDEWD</sequence>
<keyword evidence="5" id="KW-0677">Repeat</keyword>
<name>A0A6J2YA48_SITOR</name>
<evidence type="ECO:0000256" key="5">
    <source>
        <dbReference type="ARBA" id="ARBA00022737"/>
    </source>
</evidence>
<dbReference type="InterPro" id="IPR000697">
    <property type="entry name" value="WH1/EVH1_dom"/>
</dbReference>
<dbReference type="FunCoup" id="A0A6J2YA48">
    <property type="interactions" value="690"/>
</dbReference>
<dbReference type="Pfam" id="PF02205">
    <property type="entry name" value="WH2"/>
    <property type="match status" value="2"/>
</dbReference>
<evidence type="ECO:0000313" key="12">
    <source>
        <dbReference type="Proteomes" id="UP000504635"/>
    </source>
</evidence>
<dbReference type="PROSITE" id="PS50229">
    <property type="entry name" value="WH1"/>
    <property type="match status" value="1"/>
</dbReference>
<evidence type="ECO:0000259" key="11">
    <source>
        <dbReference type="PROSITE" id="PS51082"/>
    </source>
</evidence>
<keyword evidence="3" id="KW-0963">Cytoplasm</keyword>
<evidence type="ECO:0000256" key="7">
    <source>
        <dbReference type="ARBA" id="ARBA00023242"/>
    </source>
</evidence>
<dbReference type="SMART" id="SM00461">
    <property type="entry name" value="WH1"/>
    <property type="match status" value="1"/>
</dbReference>
<feature type="compositionally biased region" description="Polar residues" evidence="8">
    <location>
        <begin position="389"/>
        <end position="400"/>
    </location>
</feature>
<dbReference type="InterPro" id="IPR000095">
    <property type="entry name" value="CRIB_dom"/>
</dbReference>
<feature type="compositionally biased region" description="Basic and acidic residues" evidence="8">
    <location>
        <begin position="409"/>
        <end position="418"/>
    </location>
</feature>
<keyword evidence="6" id="KW-0206">Cytoskeleton</keyword>
<dbReference type="GO" id="GO:0005634">
    <property type="term" value="C:nucleus"/>
    <property type="evidence" value="ECO:0007669"/>
    <property type="project" value="UniProtKB-SubCell"/>
</dbReference>
<reference evidence="13" key="1">
    <citation type="submission" date="2025-08" db="UniProtKB">
        <authorList>
            <consortium name="RefSeq"/>
        </authorList>
    </citation>
    <scope>IDENTIFICATION</scope>
    <source>
        <tissue evidence="13">Gonads</tissue>
    </source>
</reference>
<keyword evidence="7" id="KW-0539">Nucleus</keyword>
<dbReference type="InterPro" id="IPR033927">
    <property type="entry name" value="WASPfam_EVH1"/>
</dbReference>
<keyword evidence="4" id="KW-0597">Phosphoprotein</keyword>